<evidence type="ECO:0000313" key="3">
    <source>
        <dbReference type="EMBL" id="MCS5710338.1"/>
    </source>
</evidence>
<dbReference type="Proteomes" id="UP000051497">
    <property type="component" value="Unassembled WGS sequence"/>
</dbReference>
<dbReference type="EMBL" id="LKAJ02000001">
    <property type="protein sequence ID" value="MCS5710338.1"/>
    <property type="molecule type" value="Genomic_DNA"/>
</dbReference>
<feature type="domain" description="WipA-like phosphatase" evidence="1">
    <location>
        <begin position="106"/>
        <end position="351"/>
    </location>
</feature>
<dbReference type="RefSeq" id="WP_075065786.1">
    <property type="nucleotide sequence ID" value="NZ_LKAJ02000001.1"/>
</dbReference>
<proteinExistence type="predicted"/>
<reference evidence="3" key="2">
    <citation type="journal article" date="2016" name="Genome Announc.">
        <title>Draft Genome Sequences of Two Novel Amoeba-Resistant Intranuclear Bacteria, 'Candidatus Berkiella cookevillensis' and 'Candidatus Berkiella aquae'.</title>
        <authorList>
            <person name="Mehari Y.T."/>
            <person name="Arivett B.A."/>
            <person name="Farone A.L."/>
            <person name="Gunderson J.H."/>
            <person name="Farone M.B."/>
        </authorList>
    </citation>
    <scope>NUCLEOTIDE SEQUENCE</scope>
    <source>
        <strain evidence="3">HT99</strain>
    </source>
</reference>
<dbReference type="GO" id="GO:0016791">
    <property type="term" value="F:phosphatase activity"/>
    <property type="evidence" value="ECO:0007669"/>
    <property type="project" value="InterPro"/>
</dbReference>
<reference evidence="3" key="3">
    <citation type="submission" date="2021-06" db="EMBL/GenBank/DDBJ databases">
        <title>Genomic Description and Analysis of Intracellular Bacteria, Candidatus Berkiella cookevillensis and Candidatus Berkiella aquae.</title>
        <authorList>
            <person name="Kidane D.T."/>
            <person name="Mehari Y.T."/>
            <person name="Rice F.C."/>
            <person name="Arivett B.A."/>
            <person name="Farone A.L."/>
            <person name="Berk S.G."/>
            <person name="Farone M.B."/>
        </authorList>
    </citation>
    <scope>NUCLEOTIDE SEQUENCE</scope>
    <source>
        <strain evidence="3">HT99</strain>
    </source>
</reference>
<evidence type="ECO:0000313" key="2">
    <source>
        <dbReference type="EMBL" id="KRG21973.1"/>
    </source>
</evidence>
<evidence type="ECO:0000313" key="4">
    <source>
        <dbReference type="Proteomes" id="UP000051497"/>
    </source>
</evidence>
<organism evidence="2">
    <name type="scientific">Candidatus Berkiella aquae</name>
    <dbReference type="NCBI Taxonomy" id="295108"/>
    <lineage>
        <taxon>Bacteria</taxon>
        <taxon>Pseudomonadati</taxon>
        <taxon>Pseudomonadota</taxon>
        <taxon>Gammaproteobacteria</taxon>
        <taxon>Candidatus Berkiellales</taxon>
        <taxon>Candidatus Berkiellaceae</taxon>
        <taxon>Candidatus Berkiella</taxon>
    </lineage>
</organism>
<comment type="caution">
    <text evidence="2">The sequence shown here is derived from an EMBL/GenBank/DDBJ whole genome shotgun (WGS) entry which is preliminary data.</text>
</comment>
<keyword evidence="4" id="KW-1185">Reference proteome</keyword>
<dbReference type="InterPro" id="IPR048521">
    <property type="entry name" value="WipA_Phos"/>
</dbReference>
<gene>
    <name evidence="3" type="ORF">HT99x_002770</name>
    <name evidence="2" type="ORF">HT99x_01167</name>
</gene>
<name>A0A0Q9YMH0_9GAMM</name>
<dbReference type="Pfam" id="PF21663">
    <property type="entry name" value="WipA_Phos"/>
    <property type="match status" value="1"/>
</dbReference>
<dbReference type="STRING" id="295108.HT99x_01167"/>
<reference evidence="2" key="1">
    <citation type="submission" date="2015-09" db="EMBL/GenBank/DDBJ databases">
        <title>Draft Genome Sequences of Two Novel Amoeba-resistant Intranuclear Bacteria, Candidatus Berkiella cookevillensis and Candidatus Berkiella aquae.</title>
        <authorList>
            <person name="Mehari Y.T."/>
            <person name="Arivett B.A."/>
            <person name="Farone A.L."/>
            <person name="Gunderson J.H."/>
            <person name="Farone M.B."/>
        </authorList>
    </citation>
    <scope>NUCLEOTIDE SEQUENCE [LARGE SCALE GENOMIC DNA]</scope>
    <source>
        <strain evidence="2">HT99</strain>
    </source>
</reference>
<evidence type="ECO:0000259" key="1">
    <source>
        <dbReference type="Pfam" id="PF21663"/>
    </source>
</evidence>
<protein>
    <recommendedName>
        <fullName evidence="1">WipA-like phosphatase domain-containing protein</fullName>
    </recommendedName>
</protein>
<dbReference type="EMBL" id="LKAJ01000003">
    <property type="protein sequence ID" value="KRG21973.1"/>
    <property type="molecule type" value="Genomic_DNA"/>
</dbReference>
<sequence length="643" mass="73659">MSEAQLHQESKVNILEFPSKIEDHQHHENLAITMGDAHGNVLSILHSLIREGLLLGITKEEYEYFAKTIYQKEIDELTEEDISAFQALLHNDKSHFNPSLKNVFFQMVGDEAGDRGKCDLFVWLLMEKMVDAKILKNVSISNHTIEPLKLYERGLNFQCGYGFPSEEQSLLMYEHACSMQNLQVLIDSENFPNITRPYVDNLIKKIYEPTLRLFFYNLNEKGDEITFFSHAGVGLETIEEEALKFNVPFKDGSAKELAQTIDNINKHFTENYVEQKRMHELFPAEEMSRLYSGYVKTDNPFVRSIWNRIYDENYIKRPAIHNGFKINYAHGHDSGSPNLEHCFNIDNSFGKMRNIADYKVLYTLNNQPVLELKAKDEEAAKVDVCVPQVSAPKLSTNAHNKDLDILIKFISRAKNKYAHLKRGKCMEIKKERIGSQYNFQVGVGSTSGLFYISNRNIHVALEENGTLSFYKKHEGIVDYKNKVNYEEVADENLLSSIVSQLKSLQAAKTQTTTKPILNQFAHEIQPVIDPTIESLNQVKAFMQKVAQSKNPLPGVCIPMQADSVGAQYDFQLGRSRYNNTLYIANRYFHAALEGDNVVFYPKVDGKVNHEQPLPAKDALQDNLFHSIVQFQQQLQNNKVTMTM</sequence>
<dbReference type="AlphaFoldDB" id="A0A0Q9YMH0"/>
<accession>A0A0Q9YMH0</accession>